<evidence type="ECO:0000313" key="6">
    <source>
        <dbReference type="EMBL" id="KAB7507399.1"/>
    </source>
</evidence>
<dbReference type="InterPro" id="IPR035899">
    <property type="entry name" value="DBL_dom_sf"/>
</dbReference>
<comment type="subcellular location">
    <subcellularLocation>
        <location evidence="1">Cytoplasm</location>
    </subcellularLocation>
</comment>
<dbReference type="SMART" id="SM00233">
    <property type="entry name" value="PH"/>
    <property type="match status" value="1"/>
</dbReference>
<dbReference type="SUPFAM" id="SSF50729">
    <property type="entry name" value="PH domain-like"/>
    <property type="match status" value="1"/>
</dbReference>
<dbReference type="PROSITE" id="PS50010">
    <property type="entry name" value="DH_2"/>
    <property type="match status" value="1"/>
</dbReference>
<evidence type="ECO:0000259" key="4">
    <source>
        <dbReference type="PROSITE" id="PS50004"/>
    </source>
</evidence>
<proteinExistence type="predicted"/>
<dbReference type="OrthoDB" id="207120at2759"/>
<feature type="non-terminal residue" evidence="6">
    <location>
        <position position="1"/>
    </location>
</feature>
<dbReference type="SMART" id="SM00325">
    <property type="entry name" value="RhoGEF"/>
    <property type="match status" value="1"/>
</dbReference>
<dbReference type="InterPro" id="IPR011993">
    <property type="entry name" value="PH-like_dom_sf"/>
</dbReference>
<feature type="domain" description="PH" evidence="3">
    <location>
        <begin position="242"/>
        <end position="354"/>
    </location>
</feature>
<evidence type="ECO:0000256" key="2">
    <source>
        <dbReference type="ARBA" id="ARBA00022490"/>
    </source>
</evidence>
<dbReference type="Gene3D" id="2.30.29.30">
    <property type="entry name" value="Pleckstrin-homology domain (PH domain)/Phosphotyrosine-binding domain (PTB)"/>
    <property type="match status" value="1"/>
</dbReference>
<feature type="domain" description="DH" evidence="5">
    <location>
        <begin position="55"/>
        <end position="203"/>
    </location>
</feature>
<keyword evidence="7" id="KW-1185">Reference proteome</keyword>
<organism evidence="6 7">
    <name type="scientific">Armadillidium nasatum</name>
    <dbReference type="NCBI Taxonomy" id="96803"/>
    <lineage>
        <taxon>Eukaryota</taxon>
        <taxon>Metazoa</taxon>
        <taxon>Ecdysozoa</taxon>
        <taxon>Arthropoda</taxon>
        <taxon>Crustacea</taxon>
        <taxon>Multicrustacea</taxon>
        <taxon>Malacostraca</taxon>
        <taxon>Eumalacostraca</taxon>
        <taxon>Peracarida</taxon>
        <taxon>Isopoda</taxon>
        <taxon>Oniscidea</taxon>
        <taxon>Crinocheta</taxon>
        <taxon>Armadillidiidae</taxon>
        <taxon>Armadillidium</taxon>
    </lineage>
</organism>
<dbReference type="InterPro" id="IPR000219">
    <property type="entry name" value="DH_dom"/>
</dbReference>
<dbReference type="InterPro" id="IPR035892">
    <property type="entry name" value="C2_domain_sf"/>
</dbReference>
<evidence type="ECO:0000259" key="3">
    <source>
        <dbReference type="PROSITE" id="PS50003"/>
    </source>
</evidence>
<dbReference type="GO" id="GO:0005085">
    <property type="term" value="F:guanyl-nucleotide exchange factor activity"/>
    <property type="evidence" value="ECO:0007669"/>
    <property type="project" value="InterPro"/>
</dbReference>
<dbReference type="Pfam" id="PF16652">
    <property type="entry name" value="PH_13"/>
    <property type="match status" value="1"/>
</dbReference>
<name>A0A5N5TMN1_9CRUS</name>
<dbReference type="Gene3D" id="2.60.40.150">
    <property type="entry name" value="C2 domain"/>
    <property type="match status" value="1"/>
</dbReference>
<sequence length="500" mass="57447">LSPDTNSKTDSWDQNWDEETPSWFDSETTTRTINSVVKNKRYTTYECFNSSDEEQRQNVIQEIIQTESSYLDDLRLVQKAFINPMKKSDVISEKDIDIIFVNWDDLVTVSLSFNKAFTVRWKNTAGRSIHMISDILCQQYTSIYEILQFAVPWIGIVEQKRLTKYPLLIKNLLSYTPKEHPDYQNTLDALQVATTLCEQVNEAVRQQDNTDKLEWMQRHIHCDNLAEPLIFNSLTNTLGPRKLLHMGLLHKAKSKKEIIAFLLSDFLLLTAASKPIGATTSLMNFEQTLLNSNCTMYKEHYFFQPMFLSEVKVRVERDSETGFSISSPKCEISLSANSSNDRNNWLKRMDIAQKHIRDTEKSRSHSNQTKESDNSVVGRVLISVMGGVNLASSDEGNLHSFCEVSLGSQVHRTKTGNSSHPKWNQAMQFRIKSLSEDVLCITVFEKGFFRPNEFLGRVEVKIQSIYEKCGESPVPHVIRLPLQEVSRGEVVLKYSLQLFK</sequence>
<gene>
    <name evidence="6" type="primary">Itsn2</name>
    <name evidence="6" type="ORF">Anas_01633</name>
</gene>
<dbReference type="AlphaFoldDB" id="A0A5N5TMN1"/>
<accession>A0A5N5TMN1</accession>
<dbReference type="Proteomes" id="UP000326759">
    <property type="component" value="Unassembled WGS sequence"/>
</dbReference>
<feature type="domain" description="C2" evidence="4">
    <location>
        <begin position="360"/>
        <end position="476"/>
    </location>
</feature>
<dbReference type="EMBL" id="SEYY01000373">
    <property type="protein sequence ID" value="KAB7507399.1"/>
    <property type="molecule type" value="Genomic_DNA"/>
</dbReference>
<dbReference type="PANTHER" id="PTHR46006">
    <property type="entry name" value="RHO GUANINE NUCLEOTIDE EXCHANGE FACTOR AT 64C, ISOFORM A"/>
    <property type="match status" value="1"/>
</dbReference>
<dbReference type="GO" id="GO:0005737">
    <property type="term" value="C:cytoplasm"/>
    <property type="evidence" value="ECO:0007669"/>
    <property type="project" value="UniProtKB-SubCell"/>
</dbReference>
<evidence type="ECO:0000256" key="1">
    <source>
        <dbReference type="ARBA" id="ARBA00004496"/>
    </source>
</evidence>
<dbReference type="SUPFAM" id="SSF48065">
    <property type="entry name" value="DBL homology domain (DH-domain)"/>
    <property type="match status" value="1"/>
</dbReference>
<keyword evidence="2" id="KW-0963">Cytoplasm</keyword>
<dbReference type="GO" id="GO:0035025">
    <property type="term" value="P:positive regulation of Rho protein signal transduction"/>
    <property type="evidence" value="ECO:0007669"/>
    <property type="project" value="TreeGrafter"/>
</dbReference>
<protein>
    <submittedName>
        <fullName evidence="6">Intersectin-2</fullName>
    </submittedName>
</protein>
<dbReference type="Pfam" id="PF00621">
    <property type="entry name" value="RhoGEF"/>
    <property type="match status" value="2"/>
</dbReference>
<dbReference type="SUPFAM" id="SSF49562">
    <property type="entry name" value="C2 domain (Calcium/lipid-binding domain, CaLB)"/>
    <property type="match status" value="1"/>
</dbReference>
<comment type="caution">
    <text evidence="6">The sequence shown here is derived from an EMBL/GenBank/DDBJ whole genome shotgun (WGS) entry which is preliminary data.</text>
</comment>
<dbReference type="InterPro" id="IPR051480">
    <property type="entry name" value="Endocytic_GEF_Adapter"/>
</dbReference>
<dbReference type="Gene3D" id="1.20.900.10">
    <property type="entry name" value="Dbl homology (DH) domain"/>
    <property type="match status" value="2"/>
</dbReference>
<dbReference type="PROSITE" id="PS50003">
    <property type="entry name" value="PH_DOMAIN"/>
    <property type="match status" value="1"/>
</dbReference>
<dbReference type="InterPro" id="IPR000008">
    <property type="entry name" value="C2_dom"/>
</dbReference>
<evidence type="ECO:0000259" key="5">
    <source>
        <dbReference type="PROSITE" id="PS50010"/>
    </source>
</evidence>
<dbReference type="SMART" id="SM00239">
    <property type="entry name" value="C2"/>
    <property type="match status" value="1"/>
</dbReference>
<dbReference type="Pfam" id="PF00168">
    <property type="entry name" value="C2"/>
    <property type="match status" value="1"/>
</dbReference>
<dbReference type="PANTHER" id="PTHR46006:SF6">
    <property type="entry name" value="INTERSECTIN-2 ISOFORM X1"/>
    <property type="match status" value="1"/>
</dbReference>
<evidence type="ECO:0000313" key="7">
    <source>
        <dbReference type="Proteomes" id="UP000326759"/>
    </source>
</evidence>
<dbReference type="InterPro" id="IPR001849">
    <property type="entry name" value="PH_domain"/>
</dbReference>
<reference evidence="6 7" key="1">
    <citation type="journal article" date="2019" name="PLoS Biol.">
        <title>Sex chromosomes control vertical transmission of feminizing Wolbachia symbionts in an isopod.</title>
        <authorList>
            <person name="Becking T."/>
            <person name="Chebbi M.A."/>
            <person name="Giraud I."/>
            <person name="Moumen B."/>
            <person name="Laverre T."/>
            <person name="Caubet Y."/>
            <person name="Peccoud J."/>
            <person name="Gilbert C."/>
            <person name="Cordaux R."/>
        </authorList>
    </citation>
    <scope>NUCLEOTIDE SEQUENCE [LARGE SCALE GENOMIC DNA]</scope>
    <source>
        <strain evidence="6">ANa2</strain>
        <tissue evidence="6">Whole body excluding digestive tract and cuticle</tissue>
    </source>
</reference>
<dbReference type="PROSITE" id="PS50004">
    <property type="entry name" value="C2"/>
    <property type="match status" value="1"/>
</dbReference>